<evidence type="ECO:0000256" key="1">
    <source>
        <dbReference type="SAM" id="Coils"/>
    </source>
</evidence>
<evidence type="ECO:0000256" key="2">
    <source>
        <dbReference type="SAM" id="MobiDB-lite"/>
    </source>
</evidence>
<feature type="compositionally biased region" description="Basic and acidic residues" evidence="2">
    <location>
        <begin position="69"/>
        <end position="81"/>
    </location>
</feature>
<reference evidence="3 4" key="1">
    <citation type="journal article" date="2016" name="Mol. Biol. Evol.">
        <title>Comparative Genomics of Early-Diverging Mushroom-Forming Fungi Provides Insights into the Origins of Lignocellulose Decay Capabilities.</title>
        <authorList>
            <person name="Nagy L.G."/>
            <person name="Riley R."/>
            <person name="Tritt A."/>
            <person name="Adam C."/>
            <person name="Daum C."/>
            <person name="Floudas D."/>
            <person name="Sun H."/>
            <person name="Yadav J.S."/>
            <person name="Pangilinan J."/>
            <person name="Larsson K.H."/>
            <person name="Matsuura K."/>
            <person name="Barry K."/>
            <person name="Labutti K."/>
            <person name="Kuo R."/>
            <person name="Ohm R.A."/>
            <person name="Bhattacharya S.S."/>
            <person name="Shirouzu T."/>
            <person name="Yoshinaga Y."/>
            <person name="Martin F.M."/>
            <person name="Grigoriev I.V."/>
            <person name="Hibbett D.S."/>
        </authorList>
    </citation>
    <scope>NUCLEOTIDE SEQUENCE [LARGE SCALE GENOMIC DNA]</scope>
    <source>
        <strain evidence="3 4">CBS 109695</strain>
    </source>
</reference>
<name>A0A166GVD0_9AGAM</name>
<dbReference type="AlphaFoldDB" id="A0A166GVD0"/>
<protein>
    <submittedName>
        <fullName evidence="3">Uncharacterized protein</fullName>
    </submittedName>
</protein>
<feature type="region of interest" description="Disordered" evidence="2">
    <location>
        <begin position="62"/>
        <end position="106"/>
    </location>
</feature>
<gene>
    <name evidence="3" type="ORF">FIBSPDRAFT_1046419</name>
</gene>
<proteinExistence type="predicted"/>
<organism evidence="3 4">
    <name type="scientific">Athelia psychrophila</name>
    <dbReference type="NCBI Taxonomy" id="1759441"/>
    <lineage>
        <taxon>Eukaryota</taxon>
        <taxon>Fungi</taxon>
        <taxon>Dikarya</taxon>
        <taxon>Basidiomycota</taxon>
        <taxon>Agaricomycotina</taxon>
        <taxon>Agaricomycetes</taxon>
        <taxon>Agaricomycetidae</taxon>
        <taxon>Atheliales</taxon>
        <taxon>Atheliaceae</taxon>
        <taxon>Athelia</taxon>
    </lineage>
</organism>
<feature type="region of interest" description="Disordered" evidence="2">
    <location>
        <begin position="187"/>
        <end position="226"/>
    </location>
</feature>
<feature type="compositionally biased region" description="Basic and acidic residues" evidence="2">
    <location>
        <begin position="93"/>
        <end position="105"/>
    </location>
</feature>
<sequence length="387" mass="42857">MSGSMIPSPIEADILRQKEVYASILEERDSLLREAKELRSKLAKTEQERDEFRKKCTDLQLGMLLSSPTRDRPAAREEQKDNSQSTAGASLREALKARRDTRPEHASSISVLALTANPSPSRFEGVFPPNRTLPRQFMDLTAPAKQTSNSLKLVSKRAFEKSNADRTSTESPEKKLKIVISPGRKNATLLRLPPSPPPNSGVADLSSAPKAAKGRKPVKKQDVIAGREDIRRIQRVPSVESNLNKIRASQHIIDEGSGDDEILNESHDSDDMEADQIEAKYFPDTLVFPIASASPRISVARAFLSKKYGGHNAQLILHMNQSRSKENPTMFPRDYNQYLPAFKGAPELMFPPRRDVLNSSSAAENCIPDPKMSLIGVSEIQFSATMG</sequence>
<keyword evidence="1" id="KW-0175">Coiled coil</keyword>
<dbReference type="Proteomes" id="UP000076532">
    <property type="component" value="Unassembled WGS sequence"/>
</dbReference>
<keyword evidence="4" id="KW-1185">Reference proteome</keyword>
<dbReference type="EMBL" id="KV417575">
    <property type="protein sequence ID" value="KZP18205.1"/>
    <property type="molecule type" value="Genomic_DNA"/>
</dbReference>
<evidence type="ECO:0000313" key="3">
    <source>
        <dbReference type="EMBL" id="KZP18205.1"/>
    </source>
</evidence>
<accession>A0A166GVD0</accession>
<evidence type="ECO:0000313" key="4">
    <source>
        <dbReference type="Proteomes" id="UP000076532"/>
    </source>
</evidence>
<feature type="coiled-coil region" evidence="1">
    <location>
        <begin position="21"/>
        <end position="55"/>
    </location>
</feature>